<sequence>MNACTEEDDTTIYGGNGTPDINVMEGYVEDDLSDSISSGLDIFDEPPDNSIVKVNATRKKFKLASHIKQIKEHPPIFLCTACKGHFSHKRTVNNHEYCVGGRKPYKCELCEKRFLKKYDCNNHARTHTGEKPFECSICQKSFSLKHKLNRHMRSHVVDKGEFKCQLCQKSFSKAEALKKHQVTKHTGIDKIQCKNCRKNFNKVEERSKHHCIRKPRGKKLVCEMCGKTFSSKWNLVVHQKIHTSQRPFVCGECHKSFRLRQHRDRHATKHQPEADFECTLCKQAFGRKDNMIRHLKLNHPDRHLGVDIGEMVKTSRRSIMKATGAVAPKQVASEAYEQNIVALEHLPNIRYVGQPKVAMDSPNKSIPEQGARAIRVLRCSPQINPMPDDSLLYEPSRKPPSTSPSSVIKLASSLQASEPWRNEITSPIANSSLSISLKSDSDGLSSDPTSNDRLQQQTSTFESCRLSDSIRGKSVIRAVFQH</sequence>
<dbReference type="InterPro" id="IPR013087">
    <property type="entry name" value="Znf_C2H2_type"/>
</dbReference>
<keyword evidence="3 5" id="KW-0863">Zinc-finger</keyword>
<dbReference type="Gene3D" id="3.30.160.60">
    <property type="entry name" value="Classic Zinc Finger"/>
    <property type="match status" value="6"/>
</dbReference>
<evidence type="ECO:0000256" key="3">
    <source>
        <dbReference type="ARBA" id="ARBA00022771"/>
    </source>
</evidence>
<evidence type="ECO:0000256" key="5">
    <source>
        <dbReference type="PROSITE-ProRule" id="PRU00042"/>
    </source>
</evidence>
<evidence type="ECO:0000256" key="2">
    <source>
        <dbReference type="ARBA" id="ARBA00022737"/>
    </source>
</evidence>
<proteinExistence type="predicted"/>
<feature type="compositionally biased region" description="Low complexity" evidence="6">
    <location>
        <begin position="437"/>
        <end position="447"/>
    </location>
</feature>
<dbReference type="PROSITE" id="PS00028">
    <property type="entry name" value="ZINC_FINGER_C2H2_1"/>
    <property type="match status" value="6"/>
</dbReference>
<feature type="domain" description="C2H2-type" evidence="7">
    <location>
        <begin position="276"/>
        <end position="304"/>
    </location>
</feature>
<evidence type="ECO:0000313" key="9">
    <source>
        <dbReference type="Proteomes" id="UP001307889"/>
    </source>
</evidence>
<evidence type="ECO:0000256" key="6">
    <source>
        <dbReference type="SAM" id="MobiDB-lite"/>
    </source>
</evidence>
<dbReference type="PANTHER" id="PTHR24379:SF121">
    <property type="entry name" value="C2H2-TYPE DOMAIN-CONTAINING PROTEIN"/>
    <property type="match status" value="1"/>
</dbReference>
<feature type="region of interest" description="Disordered" evidence="6">
    <location>
        <begin position="385"/>
        <end position="410"/>
    </location>
</feature>
<evidence type="ECO:0000256" key="1">
    <source>
        <dbReference type="ARBA" id="ARBA00022723"/>
    </source>
</evidence>
<feature type="region of interest" description="Disordered" evidence="6">
    <location>
        <begin position="437"/>
        <end position="461"/>
    </location>
</feature>
<dbReference type="InterPro" id="IPR036236">
    <property type="entry name" value="Znf_C2H2_sf"/>
</dbReference>
<feature type="domain" description="C2H2-type" evidence="7">
    <location>
        <begin position="133"/>
        <end position="160"/>
    </location>
</feature>
<dbReference type="EMBL" id="AP028914">
    <property type="protein sequence ID" value="BES96099.1"/>
    <property type="molecule type" value="Genomic_DNA"/>
</dbReference>
<keyword evidence="4" id="KW-0862">Zinc</keyword>
<keyword evidence="9" id="KW-1185">Reference proteome</keyword>
<reference evidence="8 9" key="1">
    <citation type="submission" date="2023-09" db="EMBL/GenBank/DDBJ databases">
        <title>Nesidiocoris tenuis whole genome shotgun sequence.</title>
        <authorList>
            <person name="Shibata T."/>
            <person name="Shimoda M."/>
            <person name="Kobayashi T."/>
            <person name="Uehara T."/>
        </authorList>
    </citation>
    <scope>NUCLEOTIDE SEQUENCE [LARGE SCALE GENOMIC DNA]</scope>
    <source>
        <strain evidence="8 9">Japan</strain>
    </source>
</reference>
<dbReference type="SMART" id="SM00355">
    <property type="entry name" value="ZnF_C2H2"/>
    <property type="match status" value="6"/>
</dbReference>
<accession>A0ABN7AV76</accession>
<evidence type="ECO:0000259" key="7">
    <source>
        <dbReference type="PROSITE" id="PS50157"/>
    </source>
</evidence>
<dbReference type="PANTHER" id="PTHR24379">
    <property type="entry name" value="KRAB AND ZINC FINGER DOMAIN-CONTAINING"/>
    <property type="match status" value="1"/>
</dbReference>
<dbReference type="PROSITE" id="PS50157">
    <property type="entry name" value="ZINC_FINGER_C2H2_2"/>
    <property type="match status" value="6"/>
</dbReference>
<protein>
    <recommendedName>
        <fullName evidence="7">C2H2-type domain-containing protein</fullName>
    </recommendedName>
</protein>
<feature type="domain" description="C2H2-type" evidence="7">
    <location>
        <begin position="105"/>
        <end position="132"/>
    </location>
</feature>
<feature type="compositionally biased region" description="Polar residues" evidence="6">
    <location>
        <begin position="448"/>
        <end position="461"/>
    </location>
</feature>
<dbReference type="SUPFAM" id="SSF57667">
    <property type="entry name" value="beta-beta-alpha zinc fingers"/>
    <property type="match status" value="5"/>
</dbReference>
<feature type="domain" description="C2H2-type" evidence="7">
    <location>
        <begin position="248"/>
        <end position="275"/>
    </location>
</feature>
<evidence type="ECO:0000256" key="4">
    <source>
        <dbReference type="ARBA" id="ARBA00022833"/>
    </source>
</evidence>
<feature type="domain" description="C2H2-type" evidence="7">
    <location>
        <begin position="220"/>
        <end position="247"/>
    </location>
</feature>
<feature type="domain" description="C2H2-type" evidence="7">
    <location>
        <begin position="162"/>
        <end position="190"/>
    </location>
</feature>
<keyword evidence="2" id="KW-0677">Repeat</keyword>
<keyword evidence="1" id="KW-0479">Metal-binding</keyword>
<organism evidence="8 9">
    <name type="scientific">Nesidiocoris tenuis</name>
    <dbReference type="NCBI Taxonomy" id="355587"/>
    <lineage>
        <taxon>Eukaryota</taxon>
        <taxon>Metazoa</taxon>
        <taxon>Ecdysozoa</taxon>
        <taxon>Arthropoda</taxon>
        <taxon>Hexapoda</taxon>
        <taxon>Insecta</taxon>
        <taxon>Pterygota</taxon>
        <taxon>Neoptera</taxon>
        <taxon>Paraneoptera</taxon>
        <taxon>Hemiptera</taxon>
        <taxon>Heteroptera</taxon>
        <taxon>Panheteroptera</taxon>
        <taxon>Cimicomorpha</taxon>
        <taxon>Miridae</taxon>
        <taxon>Dicyphina</taxon>
        <taxon>Nesidiocoris</taxon>
    </lineage>
</organism>
<evidence type="ECO:0000313" key="8">
    <source>
        <dbReference type="EMBL" id="BES96099.1"/>
    </source>
</evidence>
<name>A0ABN7AV76_9HEMI</name>
<dbReference type="Pfam" id="PF00096">
    <property type="entry name" value="zf-C2H2"/>
    <property type="match status" value="4"/>
</dbReference>
<dbReference type="Proteomes" id="UP001307889">
    <property type="component" value="Chromosome 6"/>
</dbReference>
<gene>
    <name evidence="8" type="ORF">NTJ_08909</name>
</gene>